<organism evidence="3 4">
    <name type="scientific">Angomonas deanei</name>
    <dbReference type="NCBI Taxonomy" id="59799"/>
    <lineage>
        <taxon>Eukaryota</taxon>
        <taxon>Discoba</taxon>
        <taxon>Euglenozoa</taxon>
        <taxon>Kinetoplastea</taxon>
        <taxon>Metakinetoplastina</taxon>
        <taxon>Trypanosomatida</taxon>
        <taxon>Trypanosomatidae</taxon>
        <taxon>Strigomonadinae</taxon>
        <taxon>Angomonas</taxon>
    </lineage>
</organism>
<accession>A0A7G2C977</accession>
<dbReference type="GO" id="GO:0005783">
    <property type="term" value="C:endoplasmic reticulum"/>
    <property type="evidence" value="ECO:0007669"/>
    <property type="project" value="TreeGrafter"/>
</dbReference>
<feature type="transmembrane region" description="Helical" evidence="1">
    <location>
        <begin position="165"/>
        <end position="185"/>
    </location>
</feature>
<dbReference type="GO" id="GO:0016020">
    <property type="term" value="C:membrane"/>
    <property type="evidence" value="ECO:0007669"/>
    <property type="project" value="GOC"/>
</dbReference>
<evidence type="ECO:0000313" key="4">
    <source>
        <dbReference type="Proteomes" id="UP000515908"/>
    </source>
</evidence>
<name>A0A7G2C977_9TRYP</name>
<proteinExistence type="predicted"/>
<dbReference type="GO" id="GO:0006506">
    <property type="term" value="P:GPI anchor biosynthetic process"/>
    <property type="evidence" value="ECO:0007669"/>
    <property type="project" value="TreeGrafter"/>
</dbReference>
<sequence length="666" mass="76777">MSGILRRLFRASFLRVFSVAMVSCFILLNGTRQTNFTFEKKHDGYPVTTKTDLKDLDIAHWDEQVGFSGSKYLALLAGLVLTFLYGAVSPLITEICLAHQRARRLTILEETGELEAIYRKEPKSVMKSFEFSLGIVFFILGYSYIVAVSYPFIPFGDIMRERTRSVYFVNTTAVFGLVWYVGLRLRRTSRLILDKNIVPAQRQRSIQFFMLVLVGIAFIVVITGRVGLMEEDRSFPAGKTTAVDYRKEVLHIHHIMMDLLVERNRGTDTTLPEYVTEFIKEDYDFKWNEMRKNITETKENEYVNKTYQLNHLNKDVRKDVFAAAEAMSSYIGLIWTVHFGLDNYNVDSFNRMAKWAVKLNAGVIGLLESDAMHFVTGNRDMTEYMSYHTGFRYTDYGSPLIDSTYGCTIISRYPIKSVRRYVLPSPIGELACAVLAELDIYGLTVRTFVGHFGNTEHKADGILQSKYLGKLAKNTVGPAVWLGYLVTHPGESKHYGEYSDPAKPGLFRDAGLDMYVNRPWTELVERGGYHEVPPPFEKKDPEAPHDFDVEFKLHYVKEIAQLEKALGRPPDDSFRRPPANESRRHFYFNATNRYALDHPRFEFMDRYCQYSLYKTGKAKDELPENREKVQPIAAELFDWRRVVEPVADISDTEIQLIQLLFTERTE</sequence>
<protein>
    <recommendedName>
        <fullName evidence="2">PGAP2IP C-terminal nuclease-like domain-containing protein</fullName>
    </recommendedName>
</protein>
<dbReference type="VEuPathDB" id="TriTrypDB:ADEAN_000287200"/>
<dbReference type="InterPro" id="IPR057315">
    <property type="entry name" value="Exo_endo_phos_PGAP2IP_C"/>
</dbReference>
<evidence type="ECO:0000259" key="2">
    <source>
        <dbReference type="Pfam" id="PF23226"/>
    </source>
</evidence>
<evidence type="ECO:0000256" key="1">
    <source>
        <dbReference type="SAM" id="Phobius"/>
    </source>
</evidence>
<dbReference type="Proteomes" id="UP000515908">
    <property type="component" value="Chromosome 05"/>
</dbReference>
<feature type="transmembrane region" description="Helical" evidence="1">
    <location>
        <begin position="72"/>
        <end position="97"/>
    </location>
</feature>
<feature type="transmembrane region" description="Helical" evidence="1">
    <location>
        <begin position="206"/>
        <end position="228"/>
    </location>
</feature>
<dbReference type="Pfam" id="PF23226">
    <property type="entry name" value="Exo_endo_phos_PGAP2IP"/>
    <property type="match status" value="1"/>
</dbReference>
<keyword evidence="1" id="KW-1133">Transmembrane helix</keyword>
<dbReference type="InterPro" id="IPR051916">
    <property type="entry name" value="GPI-anchor_lipid_remodeler"/>
</dbReference>
<keyword evidence="1" id="KW-0472">Membrane</keyword>
<evidence type="ECO:0000313" key="3">
    <source>
        <dbReference type="EMBL" id="CAD2215417.1"/>
    </source>
</evidence>
<reference evidence="3 4" key="1">
    <citation type="submission" date="2020-08" db="EMBL/GenBank/DDBJ databases">
        <authorList>
            <person name="Newling K."/>
            <person name="Davey J."/>
            <person name="Forrester S."/>
        </authorList>
    </citation>
    <scope>NUCLEOTIDE SEQUENCE [LARGE SCALE GENOMIC DNA]</scope>
    <source>
        <strain evidence="4">Crithidia deanei Carvalho (ATCC PRA-265)</strain>
    </source>
</reference>
<dbReference type="AlphaFoldDB" id="A0A7G2C977"/>
<feature type="transmembrane region" description="Helical" evidence="1">
    <location>
        <begin position="129"/>
        <end position="153"/>
    </location>
</feature>
<keyword evidence="4" id="KW-1185">Reference proteome</keyword>
<dbReference type="EMBL" id="LR877149">
    <property type="protein sequence ID" value="CAD2215417.1"/>
    <property type="molecule type" value="Genomic_DNA"/>
</dbReference>
<feature type="domain" description="PGAP2IP C-terminal nuclease-like" evidence="2">
    <location>
        <begin position="333"/>
        <end position="499"/>
    </location>
</feature>
<dbReference type="SUPFAM" id="SSF56219">
    <property type="entry name" value="DNase I-like"/>
    <property type="match status" value="1"/>
</dbReference>
<feature type="transmembrane region" description="Helical" evidence="1">
    <location>
        <begin position="12"/>
        <end position="30"/>
    </location>
</feature>
<keyword evidence="1" id="KW-0812">Transmembrane</keyword>
<dbReference type="InterPro" id="IPR036691">
    <property type="entry name" value="Endo/exonu/phosph_ase_sf"/>
</dbReference>
<dbReference type="PANTHER" id="PTHR14859">
    <property type="entry name" value="CALCOFLUOR WHITE HYPERSENSITIVE PROTEIN PRECURSOR"/>
    <property type="match status" value="1"/>
</dbReference>
<gene>
    <name evidence="3" type="ORF">ADEAN_000287200</name>
</gene>
<dbReference type="Gene3D" id="3.60.10.10">
    <property type="entry name" value="Endonuclease/exonuclease/phosphatase"/>
    <property type="match status" value="1"/>
</dbReference>
<dbReference type="PANTHER" id="PTHR14859:SF1">
    <property type="entry name" value="PGAP2-INTERACTING PROTEIN"/>
    <property type="match status" value="1"/>
</dbReference>